<dbReference type="RefSeq" id="WP_202197472.1">
    <property type="nucleotide sequence ID" value="NZ_BAAATO010000058.1"/>
</dbReference>
<gene>
    <name evidence="1" type="ORF">Sspor_05040</name>
</gene>
<name>A0ABQ3T3H2_9ACTN</name>
<protein>
    <submittedName>
        <fullName evidence="1">Uncharacterized protein</fullName>
    </submittedName>
</protein>
<reference evidence="2" key="1">
    <citation type="submission" date="2023-07" db="EMBL/GenBank/DDBJ databases">
        <title>Whole genome shotgun sequence of Streptomyces spororaveus NBRC 15456.</title>
        <authorList>
            <person name="Komaki H."/>
            <person name="Tamura T."/>
        </authorList>
    </citation>
    <scope>NUCLEOTIDE SEQUENCE [LARGE SCALE GENOMIC DNA]</scope>
    <source>
        <strain evidence="2">NBRC 15456</strain>
    </source>
</reference>
<evidence type="ECO:0000313" key="1">
    <source>
        <dbReference type="EMBL" id="GHI74943.1"/>
    </source>
</evidence>
<evidence type="ECO:0000313" key="2">
    <source>
        <dbReference type="Proteomes" id="UP000608522"/>
    </source>
</evidence>
<dbReference type="EMBL" id="BNED01000003">
    <property type="protein sequence ID" value="GHI74943.1"/>
    <property type="molecule type" value="Genomic_DNA"/>
</dbReference>
<accession>A0ABQ3T3H2</accession>
<proteinExistence type="predicted"/>
<organism evidence="1 2">
    <name type="scientific">Streptomyces spororaveus</name>
    <dbReference type="NCBI Taxonomy" id="284039"/>
    <lineage>
        <taxon>Bacteria</taxon>
        <taxon>Bacillati</taxon>
        <taxon>Actinomycetota</taxon>
        <taxon>Actinomycetes</taxon>
        <taxon>Kitasatosporales</taxon>
        <taxon>Streptomycetaceae</taxon>
        <taxon>Streptomyces</taxon>
    </lineage>
</organism>
<comment type="caution">
    <text evidence="1">The sequence shown here is derived from an EMBL/GenBank/DDBJ whole genome shotgun (WGS) entry which is preliminary data.</text>
</comment>
<dbReference type="Proteomes" id="UP000608522">
    <property type="component" value="Unassembled WGS sequence"/>
</dbReference>
<keyword evidence="2" id="KW-1185">Reference proteome</keyword>
<sequence length="175" mass="19438">MTLLMQGTTLARPSHRLVEVYDSDAYLTDSTAIAAAERNVVGGNGYHLYLFSLQSDLEVAVSVRVWDEPQPPPGEAEGFTAVSLESGTGILVIGQFTFGPAAEMSLPRPGVYEGHASWAGRIAAAEYYEHALRQVEDDWSAARIQRLWHDNPQPEQYTLDLWYVREPEPADDEDD</sequence>